<dbReference type="InterPro" id="IPR012340">
    <property type="entry name" value="NA-bd_OB-fold"/>
</dbReference>
<accession>A0A9N9J268</accession>
<reference evidence="2" key="1">
    <citation type="submission" date="2021-06" db="EMBL/GenBank/DDBJ databases">
        <authorList>
            <person name="Kallberg Y."/>
            <person name="Tangrot J."/>
            <person name="Rosling A."/>
        </authorList>
    </citation>
    <scope>NUCLEOTIDE SEQUENCE</scope>
    <source>
        <strain evidence="2">IN212</strain>
    </source>
</reference>
<evidence type="ECO:0000313" key="2">
    <source>
        <dbReference type="EMBL" id="CAG8761564.1"/>
    </source>
</evidence>
<comment type="caution">
    <text evidence="2">The sequence shown here is derived from an EMBL/GenBank/DDBJ whole genome shotgun (WGS) entry which is preliminary data.</text>
</comment>
<feature type="region of interest" description="Disordered" evidence="1">
    <location>
        <begin position="1"/>
        <end position="61"/>
    </location>
</feature>
<proteinExistence type="predicted"/>
<name>A0A9N9J268_9GLOM</name>
<dbReference type="PANTHER" id="PTHR23270">
    <property type="entry name" value="PROGRAMMED CELL DEATH PROTEIN 11 PRE-RRNA PROCESSING PROTEIN RRP5"/>
    <property type="match status" value="1"/>
</dbReference>
<organism evidence="2 3">
    <name type="scientific">Racocetra fulgida</name>
    <dbReference type="NCBI Taxonomy" id="60492"/>
    <lineage>
        <taxon>Eukaryota</taxon>
        <taxon>Fungi</taxon>
        <taxon>Fungi incertae sedis</taxon>
        <taxon>Mucoromycota</taxon>
        <taxon>Glomeromycotina</taxon>
        <taxon>Glomeromycetes</taxon>
        <taxon>Diversisporales</taxon>
        <taxon>Gigasporaceae</taxon>
        <taxon>Racocetra</taxon>
    </lineage>
</organism>
<dbReference type="GO" id="GO:0006364">
    <property type="term" value="P:rRNA processing"/>
    <property type="evidence" value="ECO:0007669"/>
    <property type="project" value="InterPro"/>
</dbReference>
<dbReference type="PANTHER" id="PTHR23270:SF10">
    <property type="entry name" value="PROTEIN RRP5 HOMOLOG"/>
    <property type="match status" value="1"/>
</dbReference>
<dbReference type="Gene3D" id="2.40.50.140">
    <property type="entry name" value="Nucleic acid-binding proteins"/>
    <property type="match status" value="1"/>
</dbReference>
<dbReference type="InterPro" id="IPR045209">
    <property type="entry name" value="Rrp5"/>
</dbReference>
<dbReference type="EMBL" id="CAJVPZ010041392">
    <property type="protein sequence ID" value="CAG8761564.1"/>
    <property type="molecule type" value="Genomic_DNA"/>
</dbReference>
<keyword evidence="3" id="KW-1185">Reference proteome</keyword>
<dbReference type="Proteomes" id="UP000789396">
    <property type="component" value="Unassembled WGS sequence"/>
</dbReference>
<evidence type="ECO:0000256" key="1">
    <source>
        <dbReference type="SAM" id="MobiDB-lite"/>
    </source>
</evidence>
<sequence>VDLPRSSIVTQPLKSKRERTDEDDLFNVSETEKPTKKKRKSLLKSGSTHIPENINNSKLSNNNKHNKYDDIVEMLSFKLKGIVTITGISEQLSKKAADIANMNDGDDEDDENQLPELSKLFKVGQWVRCVITRLVNNDDQIKNKQIELSLDPKLVNCDIVRTDISKDMVVIEDHGYVLSIGMSGINVFLHNKEASGYESRFNDSRPLTVGQLLNVSVISVADKNLIIQVTADPDAVSSATLSDKFVQNISSLAPGNLIKAR</sequence>
<feature type="non-terminal residue" evidence="2">
    <location>
        <position position="1"/>
    </location>
</feature>
<feature type="non-terminal residue" evidence="2">
    <location>
        <position position="261"/>
    </location>
</feature>
<protein>
    <submittedName>
        <fullName evidence="2">14799_t:CDS:1</fullName>
    </submittedName>
</protein>
<gene>
    <name evidence="2" type="ORF">RFULGI_LOCUS14349</name>
</gene>
<dbReference type="AlphaFoldDB" id="A0A9N9J268"/>
<evidence type="ECO:0000313" key="3">
    <source>
        <dbReference type="Proteomes" id="UP000789396"/>
    </source>
</evidence>
<dbReference type="GO" id="GO:0003723">
    <property type="term" value="F:RNA binding"/>
    <property type="evidence" value="ECO:0007669"/>
    <property type="project" value="TreeGrafter"/>
</dbReference>
<dbReference type="OrthoDB" id="412781at2759"/>
<dbReference type="GO" id="GO:0032040">
    <property type="term" value="C:small-subunit processome"/>
    <property type="evidence" value="ECO:0007669"/>
    <property type="project" value="TreeGrafter"/>
</dbReference>